<gene>
    <name evidence="6" type="ORF">FRF71_09615</name>
</gene>
<evidence type="ECO:0000313" key="7">
    <source>
        <dbReference type="Proteomes" id="UP000321172"/>
    </source>
</evidence>
<dbReference type="GO" id="GO:0009279">
    <property type="term" value="C:cell outer membrane"/>
    <property type="evidence" value="ECO:0007669"/>
    <property type="project" value="UniProtKB-SubCell"/>
</dbReference>
<keyword evidence="7" id="KW-1185">Reference proteome</keyword>
<protein>
    <submittedName>
        <fullName evidence="6">OmpA family protein</fullName>
    </submittedName>
</protein>
<evidence type="ECO:0000256" key="4">
    <source>
        <dbReference type="SAM" id="MobiDB-lite"/>
    </source>
</evidence>
<dbReference type="Pfam" id="PF00691">
    <property type="entry name" value="OmpA"/>
    <property type="match status" value="1"/>
</dbReference>
<evidence type="ECO:0000256" key="1">
    <source>
        <dbReference type="ARBA" id="ARBA00004442"/>
    </source>
</evidence>
<dbReference type="AlphaFoldDB" id="A0A5B8S4A0"/>
<dbReference type="RefSeq" id="WP_147090450.1">
    <property type="nucleotide sequence ID" value="NZ_BAABJD010000006.1"/>
</dbReference>
<dbReference type="PROSITE" id="PS51257">
    <property type="entry name" value="PROKAR_LIPOPROTEIN"/>
    <property type="match status" value="1"/>
</dbReference>
<dbReference type="PANTHER" id="PTHR30329:SF17">
    <property type="entry name" value="LIPOPROTEIN YFIB-RELATED"/>
    <property type="match status" value="1"/>
</dbReference>
<dbReference type="InterPro" id="IPR006664">
    <property type="entry name" value="OMP_bac"/>
</dbReference>
<evidence type="ECO:0000313" key="6">
    <source>
        <dbReference type="EMBL" id="QEA16369.1"/>
    </source>
</evidence>
<evidence type="ECO:0000259" key="5">
    <source>
        <dbReference type="PROSITE" id="PS51123"/>
    </source>
</evidence>
<organism evidence="6 7">
    <name type="scientific">Novosphingobium ginsenosidimutans</name>
    <dbReference type="NCBI Taxonomy" id="1176536"/>
    <lineage>
        <taxon>Bacteria</taxon>
        <taxon>Pseudomonadati</taxon>
        <taxon>Pseudomonadota</taxon>
        <taxon>Alphaproteobacteria</taxon>
        <taxon>Sphingomonadales</taxon>
        <taxon>Sphingomonadaceae</taxon>
        <taxon>Novosphingobium</taxon>
    </lineage>
</organism>
<dbReference type="KEGG" id="ngf:FRF71_09615"/>
<dbReference type="EMBL" id="CP042345">
    <property type="protein sequence ID" value="QEA16369.1"/>
    <property type="molecule type" value="Genomic_DNA"/>
</dbReference>
<evidence type="ECO:0000256" key="3">
    <source>
        <dbReference type="PROSITE-ProRule" id="PRU00473"/>
    </source>
</evidence>
<dbReference type="PRINTS" id="PR01023">
    <property type="entry name" value="NAFLGMOTY"/>
</dbReference>
<dbReference type="PROSITE" id="PS01068">
    <property type="entry name" value="OMPA_1"/>
    <property type="match status" value="1"/>
</dbReference>
<feature type="region of interest" description="Disordered" evidence="4">
    <location>
        <begin position="119"/>
        <end position="148"/>
    </location>
</feature>
<dbReference type="SUPFAM" id="SSF103088">
    <property type="entry name" value="OmpA-like"/>
    <property type="match status" value="1"/>
</dbReference>
<dbReference type="InterPro" id="IPR006665">
    <property type="entry name" value="OmpA-like"/>
</dbReference>
<proteinExistence type="predicted"/>
<feature type="domain" description="OmpA-like" evidence="5">
    <location>
        <begin position="42"/>
        <end position="159"/>
    </location>
</feature>
<keyword evidence="2 3" id="KW-0472">Membrane</keyword>
<dbReference type="InterPro" id="IPR050330">
    <property type="entry name" value="Bact_OuterMem_StrucFunc"/>
</dbReference>
<evidence type="ECO:0000256" key="2">
    <source>
        <dbReference type="ARBA" id="ARBA00023136"/>
    </source>
</evidence>
<dbReference type="CDD" id="cd07185">
    <property type="entry name" value="OmpA_C-like"/>
    <property type="match status" value="1"/>
</dbReference>
<dbReference type="PANTHER" id="PTHR30329">
    <property type="entry name" value="STATOR ELEMENT OF FLAGELLAR MOTOR COMPLEX"/>
    <property type="match status" value="1"/>
</dbReference>
<dbReference type="OrthoDB" id="9782229at2"/>
<sequence length="165" mass="17327">MPRLILLAMLALLAACQTTPTKPTFSKQQVALLVAEGFKPVGENYELGIADKVLFEVDQSDLPPEAAAIVDRLAKALVGVGISGALVEGHTDSTGSDTYNQALSERRANTVKEALVKGGLSPSGMRAQGFGETDPIDSNDTEDGRAQNRRVVVVVTPLDAVPVGK</sequence>
<dbReference type="PROSITE" id="PS51123">
    <property type="entry name" value="OMPA_2"/>
    <property type="match status" value="1"/>
</dbReference>
<dbReference type="InterPro" id="IPR036737">
    <property type="entry name" value="OmpA-like_sf"/>
</dbReference>
<dbReference type="Gene3D" id="3.30.1330.60">
    <property type="entry name" value="OmpA-like domain"/>
    <property type="match status" value="1"/>
</dbReference>
<comment type="subcellular location">
    <subcellularLocation>
        <location evidence="1">Cell outer membrane</location>
    </subcellularLocation>
</comment>
<name>A0A5B8S4A0_9SPHN</name>
<dbReference type="PRINTS" id="PR01021">
    <property type="entry name" value="OMPADOMAIN"/>
</dbReference>
<dbReference type="InterPro" id="IPR006690">
    <property type="entry name" value="OMPA-like_CS"/>
</dbReference>
<accession>A0A5B8S4A0</accession>
<dbReference type="Proteomes" id="UP000321172">
    <property type="component" value="Chromosome"/>
</dbReference>
<reference evidence="6 7" key="1">
    <citation type="journal article" date="2013" name="J. Microbiol. Biotechnol.">
        <title>Novosphingobium ginsenosidimutans sp. nov., with the ability to convert ginsenoside.</title>
        <authorList>
            <person name="Kim J.K."/>
            <person name="He D."/>
            <person name="Liu Q.M."/>
            <person name="Park H.Y."/>
            <person name="Jung M.S."/>
            <person name="Yoon M.H."/>
            <person name="Kim S.C."/>
            <person name="Im W.T."/>
        </authorList>
    </citation>
    <scope>NUCLEOTIDE SEQUENCE [LARGE SCALE GENOMIC DNA]</scope>
    <source>
        <strain evidence="6 7">FW-6</strain>
    </source>
</reference>